<reference evidence="1" key="1">
    <citation type="submission" date="2019-11" db="EMBL/GenBank/DDBJ databases">
        <authorList>
            <person name="Feng L."/>
        </authorList>
    </citation>
    <scope>NUCLEOTIDE SEQUENCE</scope>
    <source>
        <strain evidence="1">VrattiLFYP33</strain>
    </source>
</reference>
<name>A0A6N3AZD8_9FIRM</name>
<gene>
    <name evidence="1" type="ORF">VRLFYP33_00811</name>
</gene>
<evidence type="ECO:0000313" key="1">
    <source>
        <dbReference type="EMBL" id="VYT92952.1"/>
    </source>
</evidence>
<sequence>MTDKELRKEILERAYRYGARYVARDLTGEIYAYEDKPSFDSDGCWWDASEDLTKVIVELTYFEDLFQDLRMNIETLLDIGKELEIVDWKNVPVDTPVLVSADGEIWERAYFKQYVEVNIDPFIAFADGRTSWSKKGMVDWHAWKYCKLAEVNDENKL</sequence>
<protein>
    <submittedName>
        <fullName evidence="1">Uncharacterized protein</fullName>
    </submittedName>
</protein>
<accession>A0A6N3AZD8</accession>
<proteinExistence type="predicted"/>
<organism evidence="1">
    <name type="scientific">Veillonella ratti</name>
    <dbReference type="NCBI Taxonomy" id="103892"/>
    <lineage>
        <taxon>Bacteria</taxon>
        <taxon>Bacillati</taxon>
        <taxon>Bacillota</taxon>
        <taxon>Negativicutes</taxon>
        <taxon>Veillonellales</taxon>
        <taxon>Veillonellaceae</taxon>
        <taxon>Veillonella</taxon>
    </lineage>
</organism>
<dbReference type="EMBL" id="CACRUX010000033">
    <property type="protein sequence ID" value="VYT92952.1"/>
    <property type="molecule type" value="Genomic_DNA"/>
</dbReference>
<dbReference type="RefSeq" id="WP_021840407.1">
    <property type="nucleotide sequence ID" value="NZ_CACRUX010000033.1"/>
</dbReference>
<dbReference type="AlphaFoldDB" id="A0A6N3AZD8"/>